<dbReference type="GO" id="GO:0000145">
    <property type="term" value="C:exocyst"/>
    <property type="evidence" value="ECO:0007669"/>
    <property type="project" value="TreeGrafter"/>
</dbReference>
<dbReference type="GO" id="GO:0006887">
    <property type="term" value="P:exocytosis"/>
    <property type="evidence" value="ECO:0007669"/>
    <property type="project" value="TreeGrafter"/>
</dbReference>
<dbReference type="OrthoDB" id="125856at2759"/>
<comment type="caution">
    <text evidence="2">The sequence shown here is derived from an EMBL/GenBank/DDBJ whole genome shotgun (WGS) entry which is preliminary data.</text>
</comment>
<accession>A0A090M4D5</accession>
<dbReference type="GeneID" id="9831691"/>
<dbReference type="STRING" id="70448.A0A090M4D5"/>
<keyword evidence="3" id="KW-1185">Reference proteome</keyword>
<dbReference type="KEGG" id="ota:OT_ostta09g02740"/>
<dbReference type="InterPro" id="IPR009976">
    <property type="entry name" value="Sec10-like"/>
</dbReference>
<proteinExistence type="predicted"/>
<dbReference type="PANTHER" id="PTHR12100">
    <property type="entry name" value="SEC10"/>
    <property type="match status" value="1"/>
</dbReference>
<name>A0A090M4D5_OSTTA</name>
<reference evidence="3" key="1">
    <citation type="journal article" date="2006" name="Proc. Natl. Acad. Sci. U.S.A.">
        <title>Genome analysis of the smallest free-living eukaryote Ostreococcus tauri unveils many unique features.</title>
        <authorList>
            <person name="Derelle E."/>
            <person name="Ferraz C."/>
            <person name="Rombauts S."/>
            <person name="Rouze P."/>
            <person name="Worden A.Z."/>
            <person name="Robbens S."/>
            <person name="Partensky F."/>
            <person name="Degroeve S."/>
            <person name="Echeynie S."/>
            <person name="Cooke R."/>
            <person name="Saeys Y."/>
            <person name="Wuyts J."/>
            <person name="Jabbari K."/>
            <person name="Bowler C."/>
            <person name="Panaud O."/>
            <person name="Piegu B."/>
            <person name="Ball S.G."/>
            <person name="Ral J.-P."/>
            <person name="Bouget F.-Y."/>
            <person name="Piganeau G."/>
            <person name="De Baets B."/>
            <person name="Picard A."/>
            <person name="Delseny M."/>
            <person name="Demaille J."/>
            <person name="Van de Peer Y."/>
            <person name="Moreau H."/>
        </authorList>
    </citation>
    <scope>NUCLEOTIDE SEQUENCE [LARGE SCALE GENOMIC DNA]</scope>
    <source>
        <strain evidence="3">OTTH 0595 / CCAP 157/2 / RCC745</strain>
    </source>
</reference>
<evidence type="ECO:0000259" key="1">
    <source>
        <dbReference type="Pfam" id="PF07393"/>
    </source>
</evidence>
<dbReference type="Proteomes" id="UP000009170">
    <property type="component" value="Unassembled WGS sequence"/>
</dbReference>
<dbReference type="AlphaFoldDB" id="A0A090M4D5"/>
<reference evidence="2 3" key="2">
    <citation type="journal article" date="2014" name="BMC Genomics">
        <title>An improved genome of the model marine alga Ostreococcus tauri unfolds by assessing Illumina de novo assemblies.</title>
        <authorList>
            <person name="Blanc-Mathieu R."/>
            <person name="Verhelst B."/>
            <person name="Derelle E."/>
            <person name="Rombauts S."/>
            <person name="Bouget F.Y."/>
            <person name="Carre I."/>
            <person name="Chateau A."/>
            <person name="Eyre-Walker A."/>
            <person name="Grimsley N."/>
            <person name="Moreau H."/>
            <person name="Piegu B."/>
            <person name="Rivals E."/>
            <person name="Schackwitz W."/>
            <person name="Van de Peer Y."/>
            <person name="Piganeau G."/>
        </authorList>
    </citation>
    <scope>NUCLEOTIDE SEQUENCE [LARGE SCALE GENOMIC DNA]</scope>
    <source>
        <strain evidence="3">OTTH 0595 / CCAP 157/2 / RCC745</strain>
    </source>
</reference>
<gene>
    <name evidence="2" type="ORF">OT_ostta09g02740</name>
</gene>
<dbReference type="Pfam" id="PF07393">
    <property type="entry name" value="Sec10_HB"/>
    <property type="match status" value="2"/>
</dbReference>
<dbReference type="RefSeq" id="XP_022839646.1">
    <property type="nucleotide sequence ID" value="XM_022983372.1"/>
</dbReference>
<sequence length="720" mass="79908">MPTHVADARWRSIDAEISIVDAREVARKLCADAVRGLTDAEAKREALRWVEERARAEATQARARATLSANAREVAERRFSEALRERDEEERALRAMHARAVAKAETAIRRLEAPETLERWRERRAERIAKEVSDAVECAVAFALGGDALEVACGGVFVDASRRGEAGRLARVALGYVNRALEASERVGDSSDRETRAYGDASIALEAYCQDVENDLLEQFSKALGRRAYAEAKTAAEALFNLNGGVSVVSRFIATREMFLSSVAMEEMQSVRDTVERSLSAERTGSECVERVERYFNDICAMVRKEYQQSIITAFGFSNGRAVNVLNVLLRRIMEQRIGCVVEVFLGAAIRSTNALCLRLALTATTLRGINELNRIVRELTNDHLDLEFIDSDAFFGIGSEALLDDECASLDAVPSDDELFSTLCLNVSDECAMDAFGERFKDVFRRLEMYMSEDYIGGAQLRISEVFIARVTRLAQRMLRETIASTRGASARFTSSTSRDESRSEVFEPLLRAMSNVSKWFRRTSDFIVSVTSRLSKGTVNQTLAVAQNQLANDLSEALQVTATRAVALLDVKFRGIQRLDDFASVEGRETTACAAIIDVLRGLSATAKDCLDSTNAESLVNEIVEQFYSLLFMHVCRFKYSMLGGMQLKLDLNAYVEWARQAGVKRALVVKLEAFSLRTNVLVVSADAVDVLVQELESDAGSDDSKVEIGMLRDLRAD</sequence>
<organism evidence="2 3">
    <name type="scientific">Ostreococcus tauri</name>
    <name type="common">Marine green alga</name>
    <dbReference type="NCBI Taxonomy" id="70448"/>
    <lineage>
        <taxon>Eukaryota</taxon>
        <taxon>Viridiplantae</taxon>
        <taxon>Chlorophyta</taxon>
        <taxon>Mamiellophyceae</taxon>
        <taxon>Mamiellales</taxon>
        <taxon>Bathycoccaceae</taxon>
        <taxon>Ostreococcus</taxon>
    </lineage>
</organism>
<dbReference type="EMBL" id="CAID01000009">
    <property type="protein sequence ID" value="CEF99100.1"/>
    <property type="molecule type" value="Genomic_DNA"/>
</dbReference>
<feature type="domain" description="Exocyst complex component Sec10-like alpha-helical bundle" evidence="1">
    <location>
        <begin position="195"/>
        <end position="361"/>
    </location>
</feature>
<dbReference type="FunCoup" id="A0A090M4D5">
    <property type="interactions" value="1907"/>
</dbReference>
<dbReference type="GO" id="GO:0006893">
    <property type="term" value="P:Golgi to plasma membrane transport"/>
    <property type="evidence" value="ECO:0007669"/>
    <property type="project" value="TreeGrafter"/>
</dbReference>
<dbReference type="InterPro" id="IPR048627">
    <property type="entry name" value="Sec10_HB"/>
</dbReference>
<protein>
    <submittedName>
        <fullName evidence="2">Exocyst complex component Sec10-like</fullName>
    </submittedName>
</protein>
<dbReference type="PANTHER" id="PTHR12100:SF0">
    <property type="entry name" value="EXOCYST COMPLEX COMPONENT 5"/>
    <property type="match status" value="1"/>
</dbReference>
<evidence type="ECO:0000313" key="2">
    <source>
        <dbReference type="EMBL" id="CEF99100.1"/>
    </source>
</evidence>
<dbReference type="InParanoid" id="A0A090M4D5"/>
<feature type="domain" description="Exocyst complex component Sec10-like alpha-helical bundle" evidence="1">
    <location>
        <begin position="560"/>
        <end position="700"/>
    </location>
</feature>
<evidence type="ECO:0000313" key="3">
    <source>
        <dbReference type="Proteomes" id="UP000009170"/>
    </source>
</evidence>